<sequence length="74" mass="8551">MSNLLHIIGTLRRPRRSRPPLGLRPLPVWLDDRREEITAAMARYRQAGEPIPPAWSAELAAQEQAWAVWRKRGL</sequence>
<reference evidence="1 2" key="1">
    <citation type="journal article" date="2020" name="Antonie Van Leeuwenhoek">
        <title>Rhodopirellula heiligendammensis sp. nov., Rhodopirellula pilleata sp. nov., and Rhodopirellula solitaria sp. nov. isolated from natural or artificial marine surfaces in Northern Germany and California, USA, and emended description of the genus Rhodopirellula.</title>
        <authorList>
            <person name="Kallscheuer N."/>
            <person name="Wiegand S."/>
            <person name="Jogler M."/>
            <person name="Boedeker C."/>
            <person name="Peeters S.H."/>
            <person name="Rast P."/>
            <person name="Heuer A."/>
            <person name="Jetten M.S.M."/>
            <person name="Rohde M."/>
            <person name="Jogler C."/>
        </authorList>
    </citation>
    <scope>NUCLEOTIDE SEQUENCE [LARGE SCALE GENOMIC DNA]</scope>
    <source>
        <strain evidence="1 2">Poly21</strain>
    </source>
</reference>
<name>A0A5C6C2X6_9BACT</name>
<dbReference type="AlphaFoldDB" id="A0A5C6C2X6"/>
<comment type="caution">
    <text evidence="1">The sequence shown here is derived from an EMBL/GenBank/DDBJ whole genome shotgun (WGS) entry which is preliminary data.</text>
</comment>
<evidence type="ECO:0000313" key="2">
    <source>
        <dbReference type="Proteomes" id="UP000319908"/>
    </source>
</evidence>
<dbReference type="EMBL" id="SJPU01000001">
    <property type="protein sequence ID" value="TWU18011.1"/>
    <property type="molecule type" value="Genomic_DNA"/>
</dbReference>
<dbReference type="Proteomes" id="UP000319908">
    <property type="component" value="Unassembled WGS sequence"/>
</dbReference>
<proteinExistence type="predicted"/>
<accession>A0A5C6C2X6</accession>
<dbReference type="RefSeq" id="WP_146405025.1">
    <property type="nucleotide sequence ID" value="NZ_SJPU01000001.1"/>
</dbReference>
<evidence type="ECO:0000313" key="1">
    <source>
        <dbReference type="EMBL" id="TWU18011.1"/>
    </source>
</evidence>
<keyword evidence="2" id="KW-1185">Reference proteome</keyword>
<organism evidence="1 2">
    <name type="scientific">Allorhodopirellula heiligendammensis</name>
    <dbReference type="NCBI Taxonomy" id="2714739"/>
    <lineage>
        <taxon>Bacteria</taxon>
        <taxon>Pseudomonadati</taxon>
        <taxon>Planctomycetota</taxon>
        <taxon>Planctomycetia</taxon>
        <taxon>Pirellulales</taxon>
        <taxon>Pirellulaceae</taxon>
        <taxon>Allorhodopirellula</taxon>
    </lineage>
</organism>
<gene>
    <name evidence="1" type="ORF">Poly21_01640</name>
</gene>
<protein>
    <submittedName>
        <fullName evidence="1">Uncharacterized protein</fullName>
    </submittedName>
</protein>